<keyword evidence="2" id="KW-1185">Reference proteome</keyword>
<organism evidence="1 2">
    <name type="scientific">Gigaspora rosea</name>
    <dbReference type="NCBI Taxonomy" id="44941"/>
    <lineage>
        <taxon>Eukaryota</taxon>
        <taxon>Fungi</taxon>
        <taxon>Fungi incertae sedis</taxon>
        <taxon>Mucoromycota</taxon>
        <taxon>Glomeromycotina</taxon>
        <taxon>Glomeromycetes</taxon>
        <taxon>Diversisporales</taxon>
        <taxon>Gigasporaceae</taxon>
        <taxon>Gigaspora</taxon>
    </lineage>
</organism>
<sequence>MILISRVIRTSNLYTYTSLLKIFINSITAQSGVVLLPAYDGSWMNCTSDIATAAYQSFSIKIVDYSTPVTPGFGTYMNGNSSNERIQGIGVSVYSMITSSILPNTTTDLKKIQISENLVYCGSMAVPVTQCDSPFMGLPSPNQTDQTWCLFISNQFNNSQKAYVSLTPYNTSKNVNNSDKSVSGMAKNINNEHLLLILLILFQMLWEYFC</sequence>
<comment type="caution">
    <text evidence="1">The sequence shown here is derived from an EMBL/GenBank/DDBJ whole genome shotgun (WGS) entry which is preliminary data.</text>
</comment>
<evidence type="ECO:0000313" key="2">
    <source>
        <dbReference type="Proteomes" id="UP000266673"/>
    </source>
</evidence>
<dbReference type="OrthoDB" id="2388461at2759"/>
<name>A0A397VUE7_9GLOM</name>
<evidence type="ECO:0000313" key="1">
    <source>
        <dbReference type="EMBL" id="RIB24997.1"/>
    </source>
</evidence>
<dbReference type="EMBL" id="QKWP01000192">
    <property type="protein sequence ID" value="RIB24997.1"/>
    <property type="molecule type" value="Genomic_DNA"/>
</dbReference>
<accession>A0A397VUE7</accession>
<gene>
    <name evidence="1" type="ORF">C2G38_2167040</name>
</gene>
<reference evidence="1 2" key="1">
    <citation type="submission" date="2018-06" db="EMBL/GenBank/DDBJ databases">
        <title>Comparative genomics reveals the genomic features of Rhizophagus irregularis, R. cerebriforme, R. diaphanum and Gigaspora rosea, and their symbiotic lifestyle signature.</title>
        <authorList>
            <person name="Morin E."/>
            <person name="San Clemente H."/>
            <person name="Chen E.C.H."/>
            <person name="De La Providencia I."/>
            <person name="Hainaut M."/>
            <person name="Kuo A."/>
            <person name="Kohler A."/>
            <person name="Murat C."/>
            <person name="Tang N."/>
            <person name="Roy S."/>
            <person name="Loubradou J."/>
            <person name="Henrissat B."/>
            <person name="Grigoriev I.V."/>
            <person name="Corradi N."/>
            <person name="Roux C."/>
            <person name="Martin F.M."/>
        </authorList>
    </citation>
    <scope>NUCLEOTIDE SEQUENCE [LARGE SCALE GENOMIC DNA]</scope>
    <source>
        <strain evidence="1 2">DAOM 194757</strain>
    </source>
</reference>
<proteinExistence type="predicted"/>
<dbReference type="Proteomes" id="UP000266673">
    <property type="component" value="Unassembled WGS sequence"/>
</dbReference>
<protein>
    <submittedName>
        <fullName evidence="1">Uncharacterized protein</fullName>
    </submittedName>
</protein>
<dbReference type="AlphaFoldDB" id="A0A397VUE7"/>